<dbReference type="InterPro" id="IPR017757">
    <property type="entry name" value="Tscrpt_rep_BetI"/>
</dbReference>
<dbReference type="SUPFAM" id="SSF46689">
    <property type="entry name" value="Homeodomain-like"/>
    <property type="match status" value="1"/>
</dbReference>
<dbReference type="SUPFAM" id="SSF48498">
    <property type="entry name" value="Tetracyclin repressor-like, C-terminal domain"/>
    <property type="match status" value="1"/>
</dbReference>
<dbReference type="GO" id="GO:0019285">
    <property type="term" value="P:glycine betaine biosynthetic process from choline"/>
    <property type="evidence" value="ECO:0007669"/>
    <property type="project" value="UniProtKB-UniRule"/>
</dbReference>
<feature type="coiled-coil region" evidence="9">
    <location>
        <begin position="128"/>
        <end position="155"/>
    </location>
</feature>
<keyword evidence="4 7" id="KW-0238">DNA-binding</keyword>
<dbReference type="OrthoDB" id="9809265at2"/>
<evidence type="ECO:0000259" key="10">
    <source>
        <dbReference type="PROSITE" id="PS50977"/>
    </source>
</evidence>
<dbReference type="InterPro" id="IPR001647">
    <property type="entry name" value="HTH_TetR"/>
</dbReference>
<evidence type="ECO:0000256" key="6">
    <source>
        <dbReference type="ARBA" id="ARBA00024936"/>
    </source>
</evidence>
<feature type="DNA-binding region" description="H-T-H motif" evidence="7 8">
    <location>
        <begin position="31"/>
        <end position="50"/>
    </location>
</feature>
<evidence type="ECO:0000256" key="3">
    <source>
        <dbReference type="ARBA" id="ARBA00023015"/>
    </source>
</evidence>
<dbReference type="PANTHER" id="PTHR30055">
    <property type="entry name" value="HTH-TYPE TRANSCRIPTIONAL REGULATOR RUTR"/>
    <property type="match status" value="1"/>
</dbReference>
<dbReference type="Pfam" id="PF00440">
    <property type="entry name" value="TetR_N"/>
    <property type="match status" value="1"/>
</dbReference>
<comment type="pathway">
    <text evidence="1 7">Amine and polyamine biosynthesis; betaine biosynthesis via choline pathway [regulation].</text>
</comment>
<dbReference type="Gene3D" id="1.10.357.10">
    <property type="entry name" value="Tetracycline Repressor, domain 2"/>
    <property type="match status" value="1"/>
</dbReference>
<keyword evidence="9" id="KW-0175">Coiled coil</keyword>
<dbReference type="NCBIfam" id="TIGR03384">
    <property type="entry name" value="betaine_BetI"/>
    <property type="match status" value="1"/>
</dbReference>
<dbReference type="GO" id="GO:0045892">
    <property type="term" value="P:negative regulation of DNA-templated transcription"/>
    <property type="evidence" value="ECO:0007669"/>
    <property type="project" value="UniProtKB-UniRule"/>
</dbReference>
<dbReference type="PANTHER" id="PTHR30055:SF234">
    <property type="entry name" value="HTH-TYPE TRANSCRIPTIONAL REGULATOR BETI"/>
    <property type="match status" value="1"/>
</dbReference>
<evidence type="ECO:0000313" key="11">
    <source>
        <dbReference type="EMBL" id="SOD91731.1"/>
    </source>
</evidence>
<evidence type="ECO:0000256" key="1">
    <source>
        <dbReference type="ARBA" id="ARBA00004719"/>
    </source>
</evidence>
<name>A0A286G894_9PROT</name>
<dbReference type="Pfam" id="PF13977">
    <property type="entry name" value="TetR_C_6"/>
    <property type="match status" value="1"/>
</dbReference>
<evidence type="ECO:0000256" key="2">
    <source>
        <dbReference type="ARBA" id="ARBA00022491"/>
    </source>
</evidence>
<sequence length="198" mass="21875">MPKVGVQPIRRKQLIDATIQAIHRYGYGDATVARIASTAGLSAGIIAHYFGGKNELLAATMRSLLTDLRREAIRRLTQADSPLARVEAIVAANFDETQCTPEVVAAWLAFWAQVPHAPELARLQGVYRRRLRSDLRHALRQLKLAERDLDEMTEVLGSLIDGIWLRAALAEDGLDIPAARRRVMTVLRLHLLAAAADA</sequence>
<evidence type="ECO:0000256" key="4">
    <source>
        <dbReference type="ARBA" id="ARBA00023125"/>
    </source>
</evidence>
<dbReference type="AlphaFoldDB" id="A0A286G894"/>
<dbReference type="HAMAP" id="MF_00768">
    <property type="entry name" value="HTH_type_BetI"/>
    <property type="match status" value="1"/>
</dbReference>
<protein>
    <recommendedName>
        <fullName evidence="7">HTH-type transcriptional regulator BetI</fullName>
    </recommendedName>
</protein>
<gene>
    <name evidence="7" type="primary">betI</name>
    <name evidence="11" type="ORF">SAMN05421508_10278</name>
</gene>
<dbReference type="RefSeq" id="WP_097277867.1">
    <property type="nucleotide sequence ID" value="NZ_OCNJ01000002.1"/>
</dbReference>
<evidence type="ECO:0000256" key="5">
    <source>
        <dbReference type="ARBA" id="ARBA00023163"/>
    </source>
</evidence>
<keyword evidence="12" id="KW-1185">Reference proteome</keyword>
<proteinExistence type="inferred from homology"/>
<dbReference type="EMBL" id="OCNJ01000002">
    <property type="protein sequence ID" value="SOD91731.1"/>
    <property type="molecule type" value="Genomic_DNA"/>
</dbReference>
<keyword evidence="2 7" id="KW-0678">Repressor</keyword>
<dbReference type="NCBIfam" id="NF001978">
    <property type="entry name" value="PRK00767.1"/>
    <property type="match status" value="1"/>
</dbReference>
<accession>A0A286G894</accession>
<organism evidence="11 12">
    <name type="scientific">Caenispirillum bisanense</name>
    <dbReference type="NCBI Taxonomy" id="414052"/>
    <lineage>
        <taxon>Bacteria</taxon>
        <taxon>Pseudomonadati</taxon>
        <taxon>Pseudomonadota</taxon>
        <taxon>Alphaproteobacteria</taxon>
        <taxon>Rhodospirillales</taxon>
        <taxon>Novispirillaceae</taxon>
        <taxon>Caenispirillum</taxon>
    </lineage>
</organism>
<dbReference type="InterPro" id="IPR009057">
    <property type="entry name" value="Homeodomain-like_sf"/>
</dbReference>
<keyword evidence="3 7" id="KW-0805">Transcription regulation</keyword>
<evidence type="ECO:0000256" key="9">
    <source>
        <dbReference type="SAM" id="Coils"/>
    </source>
</evidence>
<dbReference type="UniPathway" id="UPA00529"/>
<dbReference type="InterPro" id="IPR036271">
    <property type="entry name" value="Tet_transcr_reg_TetR-rel_C_sf"/>
</dbReference>
<dbReference type="PROSITE" id="PS50977">
    <property type="entry name" value="HTH_TETR_2"/>
    <property type="match status" value="1"/>
</dbReference>
<evidence type="ECO:0000256" key="7">
    <source>
        <dbReference type="HAMAP-Rule" id="MF_00768"/>
    </source>
</evidence>
<evidence type="ECO:0000256" key="8">
    <source>
        <dbReference type="PROSITE-ProRule" id="PRU00335"/>
    </source>
</evidence>
<dbReference type="GO" id="GO:0000976">
    <property type="term" value="F:transcription cis-regulatory region binding"/>
    <property type="evidence" value="ECO:0007669"/>
    <property type="project" value="TreeGrafter"/>
</dbReference>
<comment type="function">
    <text evidence="7">Repressor involved in choline regulation of the bet genes.</text>
</comment>
<dbReference type="PRINTS" id="PR00455">
    <property type="entry name" value="HTHTETR"/>
</dbReference>
<evidence type="ECO:0000313" key="12">
    <source>
        <dbReference type="Proteomes" id="UP000219621"/>
    </source>
</evidence>
<dbReference type="InterPro" id="IPR039538">
    <property type="entry name" value="BetI_C"/>
</dbReference>
<comment type="function">
    <text evidence="6">Repressor involved in the biosynthesis of the osmoprotectant glycine betaine. It represses transcription of the choline transporter BetT and the genes of BetAB involved in the synthesis of glycine betaine.</text>
</comment>
<dbReference type="GO" id="GO:0003700">
    <property type="term" value="F:DNA-binding transcription factor activity"/>
    <property type="evidence" value="ECO:0007669"/>
    <property type="project" value="UniProtKB-UniRule"/>
</dbReference>
<keyword evidence="5 7" id="KW-0804">Transcription</keyword>
<dbReference type="InterPro" id="IPR050109">
    <property type="entry name" value="HTH-type_TetR-like_transc_reg"/>
</dbReference>
<reference evidence="11 12" key="1">
    <citation type="submission" date="2017-09" db="EMBL/GenBank/DDBJ databases">
        <authorList>
            <person name="Ehlers B."/>
            <person name="Leendertz F.H."/>
        </authorList>
    </citation>
    <scope>NUCLEOTIDE SEQUENCE [LARGE SCALE GENOMIC DNA]</scope>
    <source>
        <strain evidence="11 12">USBA 140</strain>
    </source>
</reference>
<feature type="domain" description="HTH tetR-type" evidence="10">
    <location>
        <begin position="8"/>
        <end position="68"/>
    </location>
</feature>
<dbReference type="Proteomes" id="UP000219621">
    <property type="component" value="Unassembled WGS sequence"/>
</dbReference>